<keyword evidence="3 6" id="KW-0378">Hydrolase</keyword>
<dbReference type="InterPro" id="IPR036034">
    <property type="entry name" value="PDZ_sf"/>
</dbReference>
<dbReference type="SUPFAM" id="SSF50494">
    <property type="entry name" value="Trypsin-like serine proteases"/>
    <property type="match status" value="1"/>
</dbReference>
<dbReference type="SUPFAM" id="SSF50156">
    <property type="entry name" value="PDZ domain-like"/>
    <property type="match status" value="2"/>
</dbReference>
<dbReference type="Pfam" id="PF13365">
    <property type="entry name" value="Trypsin_2"/>
    <property type="match status" value="1"/>
</dbReference>
<dbReference type="GO" id="GO:0004252">
    <property type="term" value="F:serine-type endopeptidase activity"/>
    <property type="evidence" value="ECO:0007669"/>
    <property type="project" value="InterPro"/>
</dbReference>
<feature type="domain" description="PDZ" evidence="5">
    <location>
        <begin position="255"/>
        <end position="327"/>
    </location>
</feature>
<feature type="chain" id="PRO_5012907910" evidence="4">
    <location>
        <begin position="27"/>
        <end position="470"/>
    </location>
</feature>
<accession>A0A1Q2MGS6</accession>
<dbReference type="InterPro" id="IPR009003">
    <property type="entry name" value="Peptidase_S1_PA"/>
</dbReference>
<dbReference type="Gene3D" id="2.30.42.10">
    <property type="match status" value="2"/>
</dbReference>
<keyword evidence="7" id="KW-1185">Reference proteome</keyword>
<gene>
    <name evidence="6" type="primary">degQ</name>
    <name evidence="6" type="ORF">SMSP2_02284</name>
</gene>
<dbReference type="GO" id="GO:0006508">
    <property type="term" value="P:proteolysis"/>
    <property type="evidence" value="ECO:0007669"/>
    <property type="project" value="UniProtKB-KW"/>
</dbReference>
<dbReference type="Pfam" id="PF13180">
    <property type="entry name" value="PDZ_2"/>
    <property type="match status" value="1"/>
</dbReference>
<feature type="signal peptide" evidence="4">
    <location>
        <begin position="1"/>
        <end position="26"/>
    </location>
</feature>
<dbReference type="STRING" id="1851148.SMSP2_02284"/>
<dbReference type="EC" id="3.4.21.107" evidence="6"/>
<evidence type="ECO:0000256" key="1">
    <source>
        <dbReference type="ARBA" id="ARBA00010541"/>
    </source>
</evidence>
<evidence type="ECO:0000313" key="6">
    <source>
        <dbReference type="EMBL" id="AQQ71905.1"/>
    </source>
</evidence>
<evidence type="ECO:0000256" key="4">
    <source>
        <dbReference type="SAM" id="SignalP"/>
    </source>
</evidence>
<evidence type="ECO:0000256" key="3">
    <source>
        <dbReference type="ARBA" id="ARBA00022801"/>
    </source>
</evidence>
<dbReference type="OrthoDB" id="248175at2"/>
<keyword evidence="4" id="KW-0732">Signal</keyword>
<reference evidence="7" key="1">
    <citation type="submission" date="2017-02" db="EMBL/GenBank/DDBJ databases">
        <title>Comparative genomics and description of representatives of a novel lineage of planctomycetes thriving in anoxic sediments.</title>
        <authorList>
            <person name="Spring S."/>
            <person name="Bunk B."/>
            <person name="Sproer C."/>
        </authorList>
    </citation>
    <scope>NUCLEOTIDE SEQUENCE [LARGE SCALE GENOMIC DNA]</scope>
    <source>
        <strain evidence="7">SM-Chi-D1</strain>
    </source>
</reference>
<dbReference type="Proteomes" id="UP000188181">
    <property type="component" value="Chromosome"/>
</dbReference>
<organism evidence="6 7">
    <name type="scientific">Limihaloglobus sulfuriphilus</name>
    <dbReference type="NCBI Taxonomy" id="1851148"/>
    <lineage>
        <taxon>Bacteria</taxon>
        <taxon>Pseudomonadati</taxon>
        <taxon>Planctomycetota</taxon>
        <taxon>Phycisphaerae</taxon>
        <taxon>Sedimentisphaerales</taxon>
        <taxon>Sedimentisphaeraceae</taxon>
        <taxon>Limihaloglobus</taxon>
    </lineage>
</organism>
<dbReference type="PROSITE" id="PS50106">
    <property type="entry name" value="PDZ"/>
    <property type="match status" value="1"/>
</dbReference>
<dbReference type="PANTHER" id="PTHR22939">
    <property type="entry name" value="SERINE PROTEASE FAMILY S1C HTRA-RELATED"/>
    <property type="match status" value="1"/>
</dbReference>
<name>A0A1Q2MGS6_9BACT</name>
<dbReference type="PRINTS" id="PR00834">
    <property type="entry name" value="PROTEASES2C"/>
</dbReference>
<dbReference type="KEGG" id="pbas:SMSP2_02284"/>
<dbReference type="RefSeq" id="WP_146684114.1">
    <property type="nucleotide sequence ID" value="NZ_CP019646.1"/>
</dbReference>
<dbReference type="Gene3D" id="2.40.10.120">
    <property type="match status" value="1"/>
</dbReference>
<proteinExistence type="inferred from homology"/>
<evidence type="ECO:0000259" key="5">
    <source>
        <dbReference type="PROSITE" id="PS50106"/>
    </source>
</evidence>
<evidence type="ECO:0000313" key="7">
    <source>
        <dbReference type="Proteomes" id="UP000188181"/>
    </source>
</evidence>
<keyword evidence="2 6" id="KW-0645">Protease</keyword>
<dbReference type="AlphaFoldDB" id="A0A1Q2MGS6"/>
<dbReference type="PANTHER" id="PTHR22939:SF129">
    <property type="entry name" value="SERINE PROTEASE HTRA2, MITOCHONDRIAL"/>
    <property type="match status" value="1"/>
</dbReference>
<dbReference type="EMBL" id="CP019646">
    <property type="protein sequence ID" value="AQQ71905.1"/>
    <property type="molecule type" value="Genomic_DNA"/>
</dbReference>
<dbReference type="InterPro" id="IPR001478">
    <property type="entry name" value="PDZ"/>
</dbReference>
<evidence type="ECO:0000256" key="2">
    <source>
        <dbReference type="ARBA" id="ARBA00022670"/>
    </source>
</evidence>
<protein>
    <submittedName>
        <fullName evidence="6">Periplasmic pH-dependent serine endoprotease DegQ</fullName>
        <ecNumber evidence="6">3.4.21.107</ecNumber>
    </submittedName>
</protein>
<sequence length="470" mass="50042" precursor="true">MSKKKTNLLITVVLSLFLSLTAFSSAQIESFRDVVKKCNPAVVYIEVAVEVEAPQINIPWLRPSPDQAPESQIQKGSGSGVIIDAENGYILTAAHVVANAEEAVVHLPDGREFEIIDIMTDEQTDIALVSIDADNLPQVPLGDSDAMEIGDWVLAMGSPLGKSLENSVSVGIVSGKSRKTGILGSLGIEDFIQTDAVINRGNSGGPLVNVNGEVIGINSNIISSTGMSAGIGFAVPSNVAKKVISDLQEYGEVIRGWLGVTVASLSDVPADELPGDIPEDILKRGAAYIPEVLEDGPADKGGMKNKDIIIAIDGREITSSSEVIDLISSMKPDTKVECTIIRDGKEIKREVTLGLRPGTGNEGVADVTDEQRESAAYQELGIAVEDMAGGIKGILRRRATSGVRVVYVKPGSLADEFAIVTGDIIMEFGDTNIKGSEQFDELVEDADLNEGIMLTVRNKDGKRKVIIKKY</sequence>
<dbReference type="SMART" id="SM00228">
    <property type="entry name" value="PDZ"/>
    <property type="match status" value="2"/>
</dbReference>
<comment type="similarity">
    <text evidence="1">Belongs to the peptidase S1C family.</text>
</comment>
<dbReference type="InterPro" id="IPR001940">
    <property type="entry name" value="Peptidase_S1C"/>
</dbReference>